<evidence type="ECO:0000256" key="9">
    <source>
        <dbReference type="ARBA" id="ARBA00023187"/>
    </source>
</evidence>
<dbReference type="AlphaFoldDB" id="A0A8C5KMI8"/>
<evidence type="ECO:0000256" key="3">
    <source>
        <dbReference type="ARBA" id="ARBA00022664"/>
    </source>
</evidence>
<evidence type="ECO:0000256" key="6">
    <source>
        <dbReference type="ARBA" id="ARBA00023015"/>
    </source>
</evidence>
<reference evidence="13" key="2">
    <citation type="submission" date="2025-09" db="UniProtKB">
        <authorList>
            <consortium name="Ensembl"/>
        </authorList>
    </citation>
    <scope>IDENTIFICATION</scope>
</reference>
<keyword evidence="9" id="KW-0508">mRNA splicing</keyword>
<evidence type="ECO:0000256" key="7">
    <source>
        <dbReference type="ARBA" id="ARBA00023125"/>
    </source>
</evidence>
<protein>
    <recommendedName>
        <fullName evidence="15">TAR DNA-binding protein 43 N-terminal domain-containing protein</fullName>
    </recommendedName>
</protein>
<dbReference type="Ensembl" id="ENSJJAT00000019489.1">
    <property type="protein sequence ID" value="ENSJJAP00000013003.1"/>
    <property type="gene ID" value="ENSJJAG00000015889.1"/>
</dbReference>
<dbReference type="GO" id="GO:0006397">
    <property type="term" value="P:mRNA processing"/>
    <property type="evidence" value="ECO:0007669"/>
    <property type="project" value="UniProtKB-KW"/>
</dbReference>
<evidence type="ECO:0000256" key="4">
    <source>
        <dbReference type="ARBA" id="ARBA00022737"/>
    </source>
</evidence>
<dbReference type="OMA" id="ISWSHIN"/>
<dbReference type="InterPro" id="IPR035979">
    <property type="entry name" value="RBD_domain_sf"/>
</dbReference>
<dbReference type="InterPro" id="IPR049124">
    <property type="entry name" value="TDP-43_C"/>
</dbReference>
<dbReference type="GO" id="GO:0008380">
    <property type="term" value="P:RNA splicing"/>
    <property type="evidence" value="ECO:0007669"/>
    <property type="project" value="UniProtKB-KW"/>
</dbReference>
<evidence type="ECO:0008006" key="15">
    <source>
        <dbReference type="Google" id="ProtNLM"/>
    </source>
</evidence>
<dbReference type="Proteomes" id="UP000694385">
    <property type="component" value="Unassembled WGS sequence"/>
</dbReference>
<dbReference type="InterPro" id="IPR041105">
    <property type="entry name" value="TDP-43_N"/>
</dbReference>
<sequence length="262" mass="29258">MSEYIRVTEDEDEIPAEDDGTVLPSTVIALLPGAHGLLYRNPVSRCMRGIHLVKAILHAPDWGNLVYVVNYPKDNKRKMEETDASSAVEVKRAVQKTSDLMILVKKDIQTSHSKGFCFVHFMEYDTQVEVMSQRHMIDGWWCDYKLPNSKQSPDEPLRSREVSVCCIEDMTVVDVFIPKTFRYLCSEDLIIKGISEHISNAEPKYNSNRQLERSGRFGGNPCGFGSLGGFGNSRRGRAGLGTNQGGNMGGGMNLVLLVLIQN</sequence>
<dbReference type="GO" id="GO:0003677">
    <property type="term" value="F:DNA binding"/>
    <property type="evidence" value="ECO:0007669"/>
    <property type="project" value="UniProtKB-KW"/>
</dbReference>
<feature type="domain" description="TAR DNA-binding protein 43 C-terminal" evidence="12">
    <location>
        <begin position="203"/>
        <end position="254"/>
    </location>
</feature>
<dbReference type="Pfam" id="PF20910">
    <property type="entry name" value="TDP-43_C"/>
    <property type="match status" value="1"/>
</dbReference>
<accession>A0A8C5KMI8</accession>
<keyword evidence="7" id="KW-0238">DNA-binding</keyword>
<dbReference type="GeneTree" id="ENSGT00940000154343"/>
<name>A0A8C5KMI8_JACJA</name>
<evidence type="ECO:0000256" key="8">
    <source>
        <dbReference type="ARBA" id="ARBA00023163"/>
    </source>
</evidence>
<keyword evidence="6" id="KW-0805">Transcription regulation</keyword>
<comment type="subcellular location">
    <subcellularLocation>
        <location evidence="1">Nucleus</location>
    </subcellularLocation>
</comment>
<keyword evidence="5" id="KW-0694">RNA-binding</keyword>
<evidence type="ECO:0000259" key="11">
    <source>
        <dbReference type="Pfam" id="PF18694"/>
    </source>
</evidence>
<evidence type="ECO:0000256" key="2">
    <source>
        <dbReference type="ARBA" id="ARBA00022491"/>
    </source>
</evidence>
<dbReference type="SUPFAM" id="SSF54928">
    <property type="entry name" value="RNA-binding domain, RBD"/>
    <property type="match status" value="1"/>
</dbReference>
<keyword evidence="2" id="KW-0678">Repressor</keyword>
<evidence type="ECO:0000313" key="13">
    <source>
        <dbReference type="Ensembl" id="ENSJJAP00000013003.1"/>
    </source>
</evidence>
<dbReference type="Gene3D" id="3.30.70.330">
    <property type="match status" value="1"/>
</dbReference>
<proteinExistence type="predicted"/>
<feature type="domain" description="TAR DNA-binding protein 43 N-terminal" evidence="11">
    <location>
        <begin position="4"/>
        <end position="70"/>
    </location>
</feature>
<dbReference type="Pfam" id="PF18694">
    <property type="entry name" value="TDP-43_N"/>
    <property type="match status" value="1"/>
</dbReference>
<evidence type="ECO:0000256" key="1">
    <source>
        <dbReference type="ARBA" id="ARBA00004123"/>
    </source>
</evidence>
<keyword evidence="8" id="KW-0804">Transcription</keyword>
<reference evidence="13" key="1">
    <citation type="submission" date="2025-08" db="UniProtKB">
        <authorList>
            <consortium name="Ensembl"/>
        </authorList>
    </citation>
    <scope>IDENTIFICATION</scope>
</reference>
<keyword evidence="14" id="KW-1185">Reference proteome</keyword>
<dbReference type="CDD" id="cd19609">
    <property type="entry name" value="NTD_TDP-43"/>
    <property type="match status" value="1"/>
</dbReference>
<evidence type="ECO:0000256" key="5">
    <source>
        <dbReference type="ARBA" id="ARBA00022884"/>
    </source>
</evidence>
<evidence type="ECO:0000313" key="14">
    <source>
        <dbReference type="Proteomes" id="UP000694385"/>
    </source>
</evidence>
<dbReference type="PANTHER" id="PTHR48033:SF9">
    <property type="entry name" value="TAR DNA-BINDING PROTEIN 43"/>
    <property type="match status" value="1"/>
</dbReference>
<dbReference type="GO" id="GO:0000785">
    <property type="term" value="C:chromatin"/>
    <property type="evidence" value="ECO:0007669"/>
    <property type="project" value="TreeGrafter"/>
</dbReference>
<keyword evidence="3" id="KW-0507">mRNA processing</keyword>
<dbReference type="GO" id="GO:0003723">
    <property type="term" value="F:RNA binding"/>
    <property type="evidence" value="ECO:0007669"/>
    <property type="project" value="UniProtKB-KW"/>
</dbReference>
<keyword evidence="10" id="KW-0539">Nucleus</keyword>
<dbReference type="GO" id="GO:0005654">
    <property type="term" value="C:nucleoplasm"/>
    <property type="evidence" value="ECO:0007669"/>
    <property type="project" value="TreeGrafter"/>
</dbReference>
<organism evidence="13 14">
    <name type="scientific">Jaculus jaculus</name>
    <name type="common">Lesser Egyptian jerboa</name>
    <dbReference type="NCBI Taxonomy" id="51337"/>
    <lineage>
        <taxon>Eukaryota</taxon>
        <taxon>Metazoa</taxon>
        <taxon>Chordata</taxon>
        <taxon>Craniata</taxon>
        <taxon>Vertebrata</taxon>
        <taxon>Euteleostomi</taxon>
        <taxon>Mammalia</taxon>
        <taxon>Eutheria</taxon>
        <taxon>Euarchontoglires</taxon>
        <taxon>Glires</taxon>
        <taxon>Rodentia</taxon>
        <taxon>Myomorpha</taxon>
        <taxon>Dipodoidea</taxon>
        <taxon>Dipodidae</taxon>
        <taxon>Dipodinae</taxon>
        <taxon>Jaculus</taxon>
    </lineage>
</organism>
<keyword evidence="4" id="KW-0677">Repeat</keyword>
<evidence type="ECO:0000256" key="10">
    <source>
        <dbReference type="ARBA" id="ARBA00023242"/>
    </source>
</evidence>
<evidence type="ECO:0000259" key="12">
    <source>
        <dbReference type="Pfam" id="PF20910"/>
    </source>
</evidence>
<dbReference type="PANTHER" id="PTHR48033">
    <property type="entry name" value="RNA-BINDING (RRM/RBD/RNP MOTIFS) FAMILY PROTEIN"/>
    <property type="match status" value="1"/>
</dbReference>
<dbReference type="GO" id="GO:0010468">
    <property type="term" value="P:regulation of gene expression"/>
    <property type="evidence" value="ECO:0007669"/>
    <property type="project" value="TreeGrafter"/>
</dbReference>
<dbReference type="InterPro" id="IPR012677">
    <property type="entry name" value="Nucleotide-bd_a/b_plait_sf"/>
</dbReference>